<evidence type="ECO:0000313" key="3">
    <source>
        <dbReference type="Proteomes" id="UP000054560"/>
    </source>
</evidence>
<reference evidence="2 3" key="1">
    <citation type="submission" date="2011-02" db="EMBL/GenBank/DDBJ databases">
        <title>The Genome Sequence of Sphaeroforma arctica JP610.</title>
        <authorList>
            <consortium name="The Broad Institute Genome Sequencing Platform"/>
            <person name="Russ C."/>
            <person name="Cuomo C."/>
            <person name="Young S.K."/>
            <person name="Zeng Q."/>
            <person name="Gargeya S."/>
            <person name="Alvarado L."/>
            <person name="Berlin A."/>
            <person name="Chapman S.B."/>
            <person name="Chen Z."/>
            <person name="Freedman E."/>
            <person name="Gellesch M."/>
            <person name="Goldberg J."/>
            <person name="Griggs A."/>
            <person name="Gujja S."/>
            <person name="Heilman E."/>
            <person name="Heiman D."/>
            <person name="Howarth C."/>
            <person name="Mehta T."/>
            <person name="Neiman D."/>
            <person name="Pearson M."/>
            <person name="Roberts A."/>
            <person name="Saif S."/>
            <person name="Shea T."/>
            <person name="Shenoy N."/>
            <person name="Sisk P."/>
            <person name="Stolte C."/>
            <person name="Sykes S."/>
            <person name="White J."/>
            <person name="Yandava C."/>
            <person name="Burger G."/>
            <person name="Gray M.W."/>
            <person name="Holland P.W.H."/>
            <person name="King N."/>
            <person name="Lang F.B.F."/>
            <person name="Roger A.J."/>
            <person name="Ruiz-Trillo I."/>
            <person name="Haas B."/>
            <person name="Nusbaum C."/>
            <person name="Birren B."/>
        </authorList>
    </citation>
    <scope>NUCLEOTIDE SEQUENCE [LARGE SCALE GENOMIC DNA]</scope>
    <source>
        <strain evidence="2 3">JP610</strain>
    </source>
</reference>
<dbReference type="RefSeq" id="XP_014153111.1">
    <property type="nucleotide sequence ID" value="XM_014297636.1"/>
</dbReference>
<dbReference type="GeneID" id="25908882"/>
<keyword evidence="3" id="KW-1185">Reference proteome</keyword>
<feature type="signal peptide" evidence="1">
    <location>
        <begin position="1"/>
        <end position="21"/>
    </location>
</feature>
<proteinExistence type="predicted"/>
<feature type="chain" id="PRO_5005538926" evidence="1">
    <location>
        <begin position="22"/>
        <end position="330"/>
    </location>
</feature>
<protein>
    <submittedName>
        <fullName evidence="2">Uncharacterized protein</fullName>
    </submittedName>
</protein>
<dbReference type="EMBL" id="KQ242345">
    <property type="protein sequence ID" value="KNC79209.1"/>
    <property type="molecule type" value="Genomic_DNA"/>
</dbReference>
<dbReference type="AlphaFoldDB" id="A0A0L0FR98"/>
<dbReference type="Proteomes" id="UP000054560">
    <property type="component" value="Unassembled WGS sequence"/>
</dbReference>
<sequence>MRSSCFFAILTLATLANCVTADNATCNPLFGVFIGDPAFRINTTVAKDVVYNKSPLTLTPSEDKFRCGNVHSSCCSEPIMDYLQDELAMTWDWMFGTIGDMRNMTFVLDGQSSQITTQLDDGLKKISDAYNQMPNSPEKEELKAVLTLLEDLATTGVKVKFAKNTCDVIEHDCGGIWDKAEKYMERVRGHVIAALTAVKMDTTNVPFIAMEAEICDDQPCRQYVCESMLTGFLFTPPTDRAAIATVYVAVALARFGEAFWSALASGNKRRQAQLPYAVQLGLEHISQSSLEALKLLSGLNPLGHVIESSQRRRTSGVLFTAVYDSDNTGL</sequence>
<gene>
    <name evidence="2" type="ORF">SARC_08378</name>
</gene>
<name>A0A0L0FR98_9EUKA</name>
<evidence type="ECO:0000313" key="2">
    <source>
        <dbReference type="EMBL" id="KNC79209.1"/>
    </source>
</evidence>
<accession>A0A0L0FR98</accession>
<organism evidence="2 3">
    <name type="scientific">Sphaeroforma arctica JP610</name>
    <dbReference type="NCBI Taxonomy" id="667725"/>
    <lineage>
        <taxon>Eukaryota</taxon>
        <taxon>Ichthyosporea</taxon>
        <taxon>Ichthyophonida</taxon>
        <taxon>Sphaeroforma</taxon>
    </lineage>
</organism>
<keyword evidence="1" id="KW-0732">Signal</keyword>
<evidence type="ECO:0000256" key="1">
    <source>
        <dbReference type="SAM" id="SignalP"/>
    </source>
</evidence>